<dbReference type="EMBL" id="CP063405">
    <property type="protein sequence ID" value="QSZ29106.1"/>
    <property type="molecule type" value="Genomic_DNA"/>
</dbReference>
<sequence length="249" mass="27678">MPILNMPMLRNPFARRQDVQAGLQPSSQDDQDVSPRPSFERVSTVASQAPSSISIKAAKSEEPLEYKMSVVNDSGVYLPVCIENLTIANATTTTDQFRSPRHPKRKASGLAARAIFLQPQSMPEGPRMMRLTRFQSQENHSIHIEDHLIYQLDHLSVPSMDIAGDRVLILQDYLECNSPPSGRDGLNDGANDFTKQIKKKGFFSKFSDEALPSFHMPGRKRGQSGTGEELGNIPKPDHAIPKAEVNEVR</sequence>
<organism evidence="2 3">
    <name type="scientific">Monilinia vaccinii-corymbosi</name>
    <dbReference type="NCBI Taxonomy" id="61207"/>
    <lineage>
        <taxon>Eukaryota</taxon>
        <taxon>Fungi</taxon>
        <taxon>Dikarya</taxon>
        <taxon>Ascomycota</taxon>
        <taxon>Pezizomycotina</taxon>
        <taxon>Leotiomycetes</taxon>
        <taxon>Helotiales</taxon>
        <taxon>Sclerotiniaceae</taxon>
        <taxon>Monilinia</taxon>
    </lineage>
</organism>
<proteinExistence type="predicted"/>
<feature type="region of interest" description="Disordered" evidence="1">
    <location>
        <begin position="210"/>
        <end position="249"/>
    </location>
</feature>
<protein>
    <submittedName>
        <fullName evidence="2">Uncharacterized protein</fullName>
    </submittedName>
</protein>
<feature type="region of interest" description="Disordered" evidence="1">
    <location>
        <begin position="17"/>
        <end position="46"/>
    </location>
</feature>
<dbReference type="AlphaFoldDB" id="A0A8A3P1R2"/>
<reference evidence="2" key="1">
    <citation type="submission" date="2020-10" db="EMBL/GenBank/DDBJ databases">
        <title>Genome Sequence of Monilinia vaccinii-corymbosi Sheds Light on Mummy Berry Disease Infection of Blueberry and Mating Type.</title>
        <authorList>
            <person name="Yow A.G."/>
            <person name="Zhang Y."/>
            <person name="Bansal K."/>
            <person name="Eacker S.M."/>
            <person name="Sullivan S."/>
            <person name="Liachko I."/>
            <person name="Cubeta M.A."/>
            <person name="Rollins J.A."/>
            <person name="Ashrafi H."/>
        </authorList>
    </citation>
    <scope>NUCLEOTIDE SEQUENCE</scope>
    <source>
        <strain evidence="2">RL-1</strain>
    </source>
</reference>
<dbReference type="Proteomes" id="UP000672032">
    <property type="component" value="Chromosome 1"/>
</dbReference>
<gene>
    <name evidence="2" type="ORF">DSL72_003616</name>
</gene>
<name>A0A8A3P1R2_9HELO</name>
<feature type="compositionally biased region" description="Basic and acidic residues" evidence="1">
    <location>
        <begin position="235"/>
        <end position="249"/>
    </location>
</feature>
<keyword evidence="3" id="KW-1185">Reference proteome</keyword>
<evidence type="ECO:0000256" key="1">
    <source>
        <dbReference type="SAM" id="MobiDB-lite"/>
    </source>
</evidence>
<accession>A0A8A3P1R2</accession>
<evidence type="ECO:0000313" key="2">
    <source>
        <dbReference type="EMBL" id="QSZ29106.1"/>
    </source>
</evidence>
<evidence type="ECO:0000313" key="3">
    <source>
        <dbReference type="Proteomes" id="UP000672032"/>
    </source>
</evidence>
<dbReference type="OrthoDB" id="5397330at2759"/>